<feature type="non-terminal residue" evidence="6">
    <location>
        <position position="1"/>
    </location>
</feature>
<evidence type="ECO:0000256" key="2">
    <source>
        <dbReference type="ARBA" id="ARBA00023125"/>
    </source>
</evidence>
<evidence type="ECO:0000259" key="5">
    <source>
        <dbReference type="SMART" id="SM00895"/>
    </source>
</evidence>
<comment type="caution">
    <text evidence="6">The sequence shown here is derived from an EMBL/GenBank/DDBJ whole genome shotgun (WGS) entry which is preliminary data.</text>
</comment>
<evidence type="ECO:0000256" key="1">
    <source>
        <dbReference type="ARBA" id="ARBA00023015"/>
    </source>
</evidence>
<accession>A0A428YQF3</accession>
<sequence>LETAALGAGVGQAGPDDDQQAQAAHQALEDALAAGDVRAYHRESRSFHMALVRPCGMLRLLGMFESAWNMTEPLQPMAHVSAGERATLHRDHDEMLAAFVARDGAALVEAARVHHERLKSSLASVPRHTGLFAEGQDIRFS</sequence>
<evidence type="ECO:0000313" key="7">
    <source>
        <dbReference type="Proteomes" id="UP000287547"/>
    </source>
</evidence>
<dbReference type="SMART" id="SM00895">
    <property type="entry name" value="FCD"/>
    <property type="match status" value="1"/>
</dbReference>
<dbReference type="Pfam" id="PF07729">
    <property type="entry name" value="FCD"/>
    <property type="match status" value="1"/>
</dbReference>
<proteinExistence type="predicted"/>
<protein>
    <submittedName>
        <fullName evidence="6">GntR family transcriptional regulator</fullName>
    </submittedName>
</protein>
<reference evidence="6 7" key="1">
    <citation type="submission" date="2018-05" db="EMBL/GenBank/DDBJ databases">
        <title>Evolution of GPA BGCs.</title>
        <authorList>
            <person name="Waglechner N."/>
            <person name="Wright G.D."/>
        </authorList>
    </citation>
    <scope>NUCLEOTIDE SEQUENCE [LARGE SCALE GENOMIC DNA]</scope>
    <source>
        <strain evidence="6 7">A82846</strain>
    </source>
</reference>
<dbReference type="InterPro" id="IPR008920">
    <property type="entry name" value="TF_FadR/GntR_C"/>
</dbReference>
<dbReference type="RefSeq" id="WP_125728244.1">
    <property type="nucleotide sequence ID" value="NZ_QHKI01000064.1"/>
</dbReference>
<dbReference type="Proteomes" id="UP000287547">
    <property type="component" value="Unassembled WGS sequence"/>
</dbReference>
<keyword evidence="2" id="KW-0238">DNA-binding</keyword>
<dbReference type="SUPFAM" id="SSF48008">
    <property type="entry name" value="GntR ligand-binding domain-like"/>
    <property type="match status" value="1"/>
</dbReference>
<dbReference type="InterPro" id="IPR011711">
    <property type="entry name" value="GntR_C"/>
</dbReference>
<name>A0A428YQF3_KIBAR</name>
<feature type="domain" description="GntR C-terminal" evidence="5">
    <location>
        <begin position="1"/>
        <end position="117"/>
    </location>
</feature>
<feature type="region of interest" description="Disordered" evidence="4">
    <location>
        <begin position="1"/>
        <end position="20"/>
    </location>
</feature>
<keyword evidence="1" id="KW-0805">Transcription regulation</keyword>
<dbReference type="OrthoDB" id="3367236at2"/>
<evidence type="ECO:0000256" key="3">
    <source>
        <dbReference type="ARBA" id="ARBA00023163"/>
    </source>
</evidence>
<organism evidence="6 7">
    <name type="scientific">Kibdelosporangium aridum</name>
    <dbReference type="NCBI Taxonomy" id="2030"/>
    <lineage>
        <taxon>Bacteria</taxon>
        <taxon>Bacillati</taxon>
        <taxon>Actinomycetota</taxon>
        <taxon>Actinomycetes</taxon>
        <taxon>Pseudonocardiales</taxon>
        <taxon>Pseudonocardiaceae</taxon>
        <taxon>Kibdelosporangium</taxon>
    </lineage>
</organism>
<dbReference type="GO" id="GO:0003677">
    <property type="term" value="F:DNA binding"/>
    <property type="evidence" value="ECO:0007669"/>
    <property type="project" value="UniProtKB-KW"/>
</dbReference>
<evidence type="ECO:0000313" key="6">
    <source>
        <dbReference type="EMBL" id="RSM70771.1"/>
    </source>
</evidence>
<dbReference type="AlphaFoldDB" id="A0A428YQF3"/>
<dbReference type="EMBL" id="QHKI01000064">
    <property type="protein sequence ID" value="RSM70771.1"/>
    <property type="molecule type" value="Genomic_DNA"/>
</dbReference>
<dbReference type="Gene3D" id="1.20.120.530">
    <property type="entry name" value="GntR ligand-binding domain-like"/>
    <property type="match status" value="1"/>
</dbReference>
<keyword evidence="3" id="KW-0804">Transcription</keyword>
<gene>
    <name evidence="6" type="ORF">DMH04_43970</name>
</gene>
<evidence type="ECO:0000256" key="4">
    <source>
        <dbReference type="SAM" id="MobiDB-lite"/>
    </source>
</evidence>